<keyword evidence="4" id="KW-1185">Reference proteome</keyword>
<comment type="caution">
    <text evidence="3">The sequence shown here is derived from an EMBL/GenBank/DDBJ whole genome shotgun (WGS) entry which is preliminary data.</text>
</comment>
<dbReference type="EMBL" id="BONZ01000073">
    <property type="protein sequence ID" value="GIH18855.1"/>
    <property type="molecule type" value="Genomic_DNA"/>
</dbReference>
<reference evidence="3" key="1">
    <citation type="submission" date="2021-01" db="EMBL/GenBank/DDBJ databases">
        <title>Whole genome shotgun sequence of Rugosimonospora africana NBRC 104875.</title>
        <authorList>
            <person name="Komaki H."/>
            <person name="Tamura T."/>
        </authorList>
    </citation>
    <scope>NUCLEOTIDE SEQUENCE</scope>
    <source>
        <strain evidence="3">NBRC 104875</strain>
    </source>
</reference>
<proteinExistence type="predicted"/>
<sequence length="377" mass="39283">MAAGTVLCFVGAWFLGYAELAVLGTGCLAALVLGRLVLLRRTPLRVHREVAPTRVTRGEEALGVVTVGNLGRRVTRPLVATDRCGDSDVSVEIPRLRPGTSNTTTYFLPTSRRGEIPVGPLRLSATDPLGLFRRVHAYGDPATLLVHPRTVAIGALPSGRAANVDGPTSDTAPSGTVTFHALREYVFGDDLRHIHWRTSARTGRLMVRHLVDSSLPRTIVLLDNREASYVDSEGFEVAVDVAASILLAAARSGFPIAVLTADGPYFTAEGGRAETGTLLRQLALVRAAGPADLAAVIGAVRPGQSGGSLSMVTGTAGAEEIDRLSGVRAHFDRTVLVRTGTGLPPLPAGLPVTAIDAADLTAFAAGWRATAGAGVAG</sequence>
<dbReference type="PANTHER" id="PTHR34351:SF1">
    <property type="entry name" value="SLR1927 PROTEIN"/>
    <property type="match status" value="1"/>
</dbReference>
<dbReference type="InterPro" id="IPR002881">
    <property type="entry name" value="DUF58"/>
</dbReference>
<name>A0A8J3QWT5_9ACTN</name>
<organism evidence="3 4">
    <name type="scientific">Rugosimonospora africana</name>
    <dbReference type="NCBI Taxonomy" id="556532"/>
    <lineage>
        <taxon>Bacteria</taxon>
        <taxon>Bacillati</taxon>
        <taxon>Actinomycetota</taxon>
        <taxon>Actinomycetes</taxon>
        <taxon>Micromonosporales</taxon>
        <taxon>Micromonosporaceae</taxon>
        <taxon>Rugosimonospora</taxon>
    </lineage>
</organism>
<feature type="domain" description="DUF58" evidence="2">
    <location>
        <begin position="182"/>
        <end position="300"/>
    </location>
</feature>
<dbReference type="PANTHER" id="PTHR34351">
    <property type="entry name" value="SLR1927 PROTEIN-RELATED"/>
    <property type="match status" value="1"/>
</dbReference>
<dbReference type="Pfam" id="PF01882">
    <property type="entry name" value="DUF58"/>
    <property type="match status" value="1"/>
</dbReference>
<evidence type="ECO:0000259" key="2">
    <source>
        <dbReference type="Pfam" id="PF01882"/>
    </source>
</evidence>
<keyword evidence="1" id="KW-1133">Transmembrane helix</keyword>
<keyword evidence="1" id="KW-0472">Membrane</keyword>
<gene>
    <name evidence="3" type="ORF">Raf01_70270</name>
</gene>
<feature type="transmembrane region" description="Helical" evidence="1">
    <location>
        <begin position="12"/>
        <end position="38"/>
    </location>
</feature>
<keyword evidence="1" id="KW-0812">Transmembrane</keyword>
<dbReference type="AlphaFoldDB" id="A0A8J3QWT5"/>
<dbReference type="Proteomes" id="UP000642748">
    <property type="component" value="Unassembled WGS sequence"/>
</dbReference>
<evidence type="ECO:0000313" key="3">
    <source>
        <dbReference type="EMBL" id="GIH18855.1"/>
    </source>
</evidence>
<evidence type="ECO:0000256" key="1">
    <source>
        <dbReference type="SAM" id="Phobius"/>
    </source>
</evidence>
<protein>
    <recommendedName>
        <fullName evidence="2">DUF58 domain-containing protein</fullName>
    </recommendedName>
</protein>
<accession>A0A8J3QWT5</accession>
<evidence type="ECO:0000313" key="4">
    <source>
        <dbReference type="Proteomes" id="UP000642748"/>
    </source>
</evidence>